<feature type="region of interest" description="Disordered" evidence="1">
    <location>
        <begin position="118"/>
        <end position="233"/>
    </location>
</feature>
<comment type="caution">
    <text evidence="2">The sequence shown here is derived from an EMBL/GenBank/DDBJ whole genome shotgun (WGS) entry which is preliminary data.</text>
</comment>
<sequence>MYRLLPVLLHRKEKPCRACRELEAGLPCYDCTFNLKHPPPDYTSLPQHRPHPQHTQAAEGMVAGGQGGEVGSHSAYLSHNTYLHNHSSVPMPLLPDPDFDVTSVAHGIGRIGLAVAALSDQQQHHHHHQQEEGSDGAVENEPQQHQHHQQQERSGGGGAVEDASYQQQHQQERGGAVANTSHHQQQHQERGGAVANTSHHQQQHQERGGAVANTSHHQHHHHQQQQPQQEQPPNLYLEVPICGVRNRHHSDPSCRGLHPHCPHHHNQQQHQHNNNNNNINRNSSAPQLYHLSYQQEPHSAERSRDPHDPHTEDSSQQQQQQQSQHDPLHLLLLPRDTRTASPVGAPSEEQNVHHTSSEDSQLLFVLDDLLPTPEDAPLTPEYLLQPSTLGTTPPRTRSAEELLAAVEDLQPIPKDFRLVPETSQQSFENLLSTLENIPLSPPEGHHRQDSDGNNSHQQHPLRAGTTNADDALPIFPIPHHRARQQTPEASPLPSQLFIPE</sequence>
<feature type="compositionally biased region" description="Polar residues" evidence="1">
    <location>
        <begin position="279"/>
        <end position="297"/>
    </location>
</feature>
<dbReference type="Proteomes" id="UP001292094">
    <property type="component" value="Unassembled WGS sequence"/>
</dbReference>
<accession>A0AAE1PV43</accession>
<dbReference type="EMBL" id="JAWZYT010001289">
    <property type="protein sequence ID" value="KAK4313552.1"/>
    <property type="molecule type" value="Genomic_DNA"/>
</dbReference>
<feature type="compositionally biased region" description="Low complexity" evidence="1">
    <location>
        <begin position="224"/>
        <end position="233"/>
    </location>
</feature>
<feature type="compositionally biased region" description="Basic residues" evidence="1">
    <location>
        <begin position="257"/>
        <end position="267"/>
    </location>
</feature>
<feature type="region of interest" description="Disordered" evidence="1">
    <location>
        <begin position="338"/>
        <end position="359"/>
    </location>
</feature>
<evidence type="ECO:0000256" key="1">
    <source>
        <dbReference type="SAM" id="MobiDB-lite"/>
    </source>
</evidence>
<feature type="compositionally biased region" description="Basic and acidic residues" evidence="1">
    <location>
        <begin position="298"/>
        <end position="313"/>
    </location>
</feature>
<evidence type="ECO:0000313" key="2">
    <source>
        <dbReference type="EMBL" id="KAK4313552.1"/>
    </source>
</evidence>
<feature type="region of interest" description="Disordered" evidence="1">
    <location>
        <begin position="435"/>
        <end position="473"/>
    </location>
</feature>
<proteinExistence type="predicted"/>
<reference evidence="2" key="1">
    <citation type="submission" date="2023-11" db="EMBL/GenBank/DDBJ databases">
        <title>Genome assemblies of two species of porcelain crab, Petrolisthes cinctipes and Petrolisthes manimaculis (Anomura: Porcellanidae).</title>
        <authorList>
            <person name="Angst P."/>
        </authorList>
    </citation>
    <scope>NUCLEOTIDE SEQUENCE</scope>
    <source>
        <strain evidence="2">PB745_02</strain>
        <tissue evidence="2">Gill</tissue>
    </source>
</reference>
<name>A0AAE1PV43_9EUCA</name>
<feature type="compositionally biased region" description="Low complexity" evidence="1">
    <location>
        <begin position="268"/>
        <end position="278"/>
    </location>
</feature>
<feature type="compositionally biased region" description="Polar residues" evidence="1">
    <location>
        <begin position="451"/>
        <end position="468"/>
    </location>
</feature>
<organism evidence="2 3">
    <name type="scientific">Petrolisthes manimaculis</name>
    <dbReference type="NCBI Taxonomy" id="1843537"/>
    <lineage>
        <taxon>Eukaryota</taxon>
        <taxon>Metazoa</taxon>
        <taxon>Ecdysozoa</taxon>
        <taxon>Arthropoda</taxon>
        <taxon>Crustacea</taxon>
        <taxon>Multicrustacea</taxon>
        <taxon>Malacostraca</taxon>
        <taxon>Eumalacostraca</taxon>
        <taxon>Eucarida</taxon>
        <taxon>Decapoda</taxon>
        <taxon>Pleocyemata</taxon>
        <taxon>Anomura</taxon>
        <taxon>Galatheoidea</taxon>
        <taxon>Porcellanidae</taxon>
        <taxon>Petrolisthes</taxon>
    </lineage>
</organism>
<evidence type="ECO:0000313" key="3">
    <source>
        <dbReference type="Proteomes" id="UP001292094"/>
    </source>
</evidence>
<feature type="compositionally biased region" description="Low complexity" evidence="1">
    <location>
        <begin position="314"/>
        <end position="325"/>
    </location>
</feature>
<protein>
    <submittedName>
        <fullName evidence="2">Uncharacterized protein</fullName>
    </submittedName>
</protein>
<feature type="region of interest" description="Disordered" evidence="1">
    <location>
        <begin position="249"/>
        <end position="325"/>
    </location>
</feature>
<dbReference type="AlphaFoldDB" id="A0AAE1PV43"/>
<keyword evidence="3" id="KW-1185">Reference proteome</keyword>
<gene>
    <name evidence="2" type="ORF">Pmani_015108</name>
</gene>